<comment type="caution">
    <text evidence="1">The sequence shown here is derived from an EMBL/GenBank/DDBJ whole genome shotgun (WGS) entry which is preliminary data.</text>
</comment>
<dbReference type="GO" id="GO:0004357">
    <property type="term" value="F:glutamate-cysteine ligase activity"/>
    <property type="evidence" value="ECO:0007669"/>
    <property type="project" value="InterPro"/>
</dbReference>
<evidence type="ECO:0000313" key="2">
    <source>
        <dbReference type="Proteomes" id="UP000003730"/>
    </source>
</evidence>
<dbReference type="PANTHER" id="PTHR36510:SF1">
    <property type="entry name" value="GLUTAMATE--CYSTEINE LIGASE 2-RELATED"/>
    <property type="match status" value="1"/>
</dbReference>
<gene>
    <name evidence="1" type="ORF">BZARG_1608</name>
</gene>
<proteinExistence type="predicted"/>
<dbReference type="AlphaFoldDB" id="G2EAA2"/>
<accession>G2EAA2</accession>
<keyword evidence="1" id="KW-0436">Ligase</keyword>
<dbReference type="STRING" id="1046627.BZARG_1608"/>
<dbReference type="Pfam" id="PF04107">
    <property type="entry name" value="GCS2"/>
    <property type="match status" value="1"/>
</dbReference>
<evidence type="ECO:0000313" key="1">
    <source>
        <dbReference type="EMBL" id="EGV44681.1"/>
    </source>
</evidence>
<dbReference type="PANTHER" id="PTHR36510">
    <property type="entry name" value="GLUTAMATE--CYSTEINE LIGASE 2-RELATED"/>
    <property type="match status" value="1"/>
</dbReference>
<dbReference type="OrthoDB" id="9804786at2"/>
<dbReference type="PATRIC" id="fig|1046627.3.peg.474"/>
<dbReference type="RefSeq" id="WP_008634920.1">
    <property type="nucleotide sequence ID" value="NZ_AFXZ01000003.1"/>
</dbReference>
<dbReference type="SUPFAM" id="SSF55931">
    <property type="entry name" value="Glutamine synthetase/guanido kinase"/>
    <property type="match status" value="1"/>
</dbReference>
<organism evidence="1 2">
    <name type="scientific">Bizionia argentinensis JUB59</name>
    <dbReference type="NCBI Taxonomy" id="1046627"/>
    <lineage>
        <taxon>Bacteria</taxon>
        <taxon>Pseudomonadati</taxon>
        <taxon>Bacteroidota</taxon>
        <taxon>Flavobacteriia</taxon>
        <taxon>Flavobacteriales</taxon>
        <taxon>Flavobacteriaceae</taxon>
        <taxon>Bizionia</taxon>
    </lineage>
</organism>
<reference evidence="1 2" key="1">
    <citation type="journal article" date="2008" name="Int. J. Syst. Evol. Microbiol.">
        <title>Bizionia argentinensis sp. nov., isolated from surface marine water in Antarctica.</title>
        <authorList>
            <person name="Bercovich A."/>
            <person name="Vazquez S.C."/>
            <person name="Yankilevich P."/>
            <person name="Coria S.H."/>
            <person name="Foti M."/>
            <person name="Hernandez E."/>
            <person name="Vidal A."/>
            <person name="Ruberto L."/>
            <person name="Melo C."/>
            <person name="Marenssi S."/>
            <person name="Criscuolo M."/>
            <person name="Memoli M."/>
            <person name="Arguelles M."/>
            <person name="Mac Cormack W.P."/>
        </authorList>
    </citation>
    <scope>NUCLEOTIDE SEQUENCE [LARGE SCALE GENOMIC DNA]</scope>
    <source>
        <strain evidence="1 2">JUB59</strain>
    </source>
</reference>
<dbReference type="InterPro" id="IPR050141">
    <property type="entry name" value="GCL_type2/YbdK_subfam"/>
</dbReference>
<name>G2EAA2_9FLAO</name>
<dbReference type="InterPro" id="IPR014746">
    <property type="entry name" value="Gln_synth/guanido_kin_cat_dom"/>
</dbReference>
<dbReference type="eggNOG" id="COG2170">
    <property type="taxonomic scope" value="Bacteria"/>
</dbReference>
<dbReference type="GO" id="GO:0042398">
    <property type="term" value="P:modified amino acid biosynthetic process"/>
    <property type="evidence" value="ECO:0007669"/>
    <property type="project" value="InterPro"/>
</dbReference>
<dbReference type="InterPro" id="IPR006336">
    <property type="entry name" value="GCS2"/>
</dbReference>
<keyword evidence="2" id="KW-1185">Reference proteome</keyword>
<dbReference type="Proteomes" id="UP000003730">
    <property type="component" value="Unassembled WGS sequence"/>
</dbReference>
<dbReference type="EMBL" id="AFXZ01000003">
    <property type="protein sequence ID" value="EGV44681.1"/>
    <property type="molecule type" value="Genomic_DNA"/>
</dbReference>
<dbReference type="Gene3D" id="3.30.590.20">
    <property type="match status" value="1"/>
</dbReference>
<protein>
    <submittedName>
        <fullName evidence="1">Glutamate--cysteine ligase</fullName>
    </submittedName>
</protein>
<sequence length="408" mass="46776">MGTKRYHLFEVYGIELEYMLVSNSFKPAAIVDKLLTKKAGDLTSDIENGAIAWSNELVAHVVELKTNGPTANLNGLSELFHQNVLEINQLLKEFDTCLLPTAAHPMLNPLTDTEIWKHSYSEVYELYNRIFNCKGHGWSNVQSTHINLPFFDDKEFEKLHAAIRIVLPLIPGLCASSPILEGKNTGFKDARLKYYKTNQKEIPELTGLVIPERVFSKVDYYATVFEPINRAIKPHDTNNILDHHFLNSRGAIARFDRNAIEIRLVDIQECPKADIAICVLIIEVLKMFVDKKMASLQDQKKWTKEDLFAILNPIIKEGENYTISNLEYLKLFQIKESMTVQVLWQYLYELVKENIHESHHEALTVILYKGTLATRILKAVGTDYSEKNITNVYFELAGCLNRNELFKP</sequence>